<dbReference type="Pfam" id="PF26059">
    <property type="entry name" value="DUF8020"/>
    <property type="match status" value="1"/>
</dbReference>
<reference evidence="3 4" key="1">
    <citation type="submission" date="2019-06" db="EMBL/GenBank/DDBJ databases">
        <title>Sequencing the genomes of 1000 actinobacteria strains.</title>
        <authorList>
            <person name="Klenk H.-P."/>
        </authorList>
    </citation>
    <scope>NUCLEOTIDE SEQUENCE [LARGE SCALE GENOMIC DNA]</scope>
    <source>
        <strain evidence="3 4">DSM 103495</strain>
    </source>
</reference>
<evidence type="ECO:0000313" key="3">
    <source>
        <dbReference type="EMBL" id="TQM29924.1"/>
    </source>
</evidence>
<comment type="caution">
    <text evidence="3">The sequence shown here is derived from an EMBL/GenBank/DDBJ whole genome shotgun (WGS) entry which is preliminary data.</text>
</comment>
<feature type="transmembrane region" description="Helical" evidence="1">
    <location>
        <begin position="205"/>
        <end position="232"/>
    </location>
</feature>
<evidence type="ECO:0000259" key="2">
    <source>
        <dbReference type="Pfam" id="PF26059"/>
    </source>
</evidence>
<keyword evidence="4" id="KW-1185">Reference proteome</keyword>
<dbReference type="Proteomes" id="UP000316331">
    <property type="component" value="Unassembled WGS sequence"/>
</dbReference>
<feature type="transmembrane region" description="Helical" evidence="1">
    <location>
        <begin position="173"/>
        <end position="199"/>
    </location>
</feature>
<gene>
    <name evidence="3" type="ORF">FB390_1538</name>
</gene>
<evidence type="ECO:0000313" key="4">
    <source>
        <dbReference type="Proteomes" id="UP000316331"/>
    </source>
</evidence>
<dbReference type="InterPro" id="IPR058333">
    <property type="entry name" value="DUF8020"/>
</dbReference>
<keyword evidence="1" id="KW-1133">Transmembrane helix</keyword>
<keyword evidence="1" id="KW-0812">Transmembrane</keyword>
<protein>
    <recommendedName>
        <fullName evidence="2">DUF8020 domain-containing protein</fullName>
    </recommendedName>
</protein>
<evidence type="ECO:0000256" key="1">
    <source>
        <dbReference type="SAM" id="Phobius"/>
    </source>
</evidence>
<keyword evidence="1" id="KW-0472">Membrane</keyword>
<name>A0A543F7W8_9NOCA</name>
<feature type="domain" description="DUF8020" evidence="2">
    <location>
        <begin position="54"/>
        <end position="132"/>
    </location>
</feature>
<sequence>MCRRGRANNNNLDGLETALNLRRTTAAAALVVGAMTIGMGTAHAEPAAPAPAEGINYSVKLVDKTVVTTLKGGTFELAKSSEDVKENDIYLIKDGAGNTVLELPLGFKVADIAVPVKPEVKNDGAVLELTPDQNAIPADKKADAKVNSVGLALKPVASPMENQRAQNEFASQFGIATAVGGFLGTAIGVVAGGVIGTAVGLVECLTIIGCIAAIPTIAAFAGIGGILGTIALGGPALALAGMDLINTLQAPEGTTKWADKPKAGQPAN</sequence>
<proteinExistence type="predicted"/>
<accession>A0A543F7W8</accession>
<dbReference type="AlphaFoldDB" id="A0A543F7W8"/>
<organism evidence="3 4">
    <name type="scientific">Nocardia bhagyanarayanae</name>
    <dbReference type="NCBI Taxonomy" id="1215925"/>
    <lineage>
        <taxon>Bacteria</taxon>
        <taxon>Bacillati</taxon>
        <taxon>Actinomycetota</taxon>
        <taxon>Actinomycetes</taxon>
        <taxon>Mycobacteriales</taxon>
        <taxon>Nocardiaceae</taxon>
        <taxon>Nocardia</taxon>
    </lineage>
</organism>
<dbReference type="EMBL" id="VFPG01000001">
    <property type="protein sequence ID" value="TQM29924.1"/>
    <property type="molecule type" value="Genomic_DNA"/>
</dbReference>